<protein>
    <submittedName>
        <fullName evidence="1">Uncharacterized protein</fullName>
    </submittedName>
</protein>
<gene>
    <name evidence="1" type="ORF">GL267_000785</name>
</gene>
<sequence>MDIQETIDSLRKMLEGVIAPGVEALRLRLDAMEKEVQENGRHIERLDSRIDRLIERVEEGFSRLDGRIDVMSNGSTPGWTH</sequence>
<accession>A0ACD5H7A2</accession>
<name>A0ACD5H7A2_9PROT</name>
<keyword evidence="2" id="KW-1185">Reference proteome</keyword>
<organism evidence="1 2">
    <name type="scientific">Acidithiobacillus ferrianus</name>
    <dbReference type="NCBI Taxonomy" id="2678518"/>
    <lineage>
        <taxon>Bacteria</taxon>
        <taxon>Pseudomonadati</taxon>
        <taxon>Pseudomonadota</taxon>
        <taxon>Acidithiobacillia</taxon>
        <taxon>Acidithiobacillales</taxon>
        <taxon>Acidithiobacillaceae</taxon>
        <taxon>Acidithiobacillus</taxon>
    </lineage>
</organism>
<reference evidence="1" key="1">
    <citation type="submission" date="2023-06" db="EMBL/GenBank/DDBJ databases">
        <title>Complete and circular genome of Acidithiobacillus ferrianus DSM 107098.</title>
        <authorList>
            <person name="Norris P.R."/>
            <person name="Falagan C."/>
            <person name="Moya-Beltran A."/>
            <person name="Castro M."/>
            <person name="Quatrini R."/>
            <person name="Johnson D.B."/>
        </authorList>
    </citation>
    <scope>NUCLEOTIDE SEQUENCE</scope>
    <source>
        <strain evidence="1">MG</strain>
    </source>
</reference>
<evidence type="ECO:0000313" key="2">
    <source>
        <dbReference type="Proteomes" id="UP000470022"/>
    </source>
</evidence>
<dbReference type="EMBL" id="CP127523">
    <property type="protein sequence ID" value="XRI69255.1"/>
    <property type="molecule type" value="Genomic_DNA"/>
</dbReference>
<evidence type="ECO:0000313" key="1">
    <source>
        <dbReference type="EMBL" id="XRI69255.1"/>
    </source>
</evidence>
<proteinExistence type="predicted"/>
<dbReference type="Proteomes" id="UP000470022">
    <property type="component" value="Chromosome"/>
</dbReference>